<reference evidence="3" key="1">
    <citation type="submission" date="2020-02" db="EMBL/GenBank/DDBJ databases">
        <authorList>
            <person name="Meier V. D."/>
        </authorList>
    </citation>
    <scope>NUCLEOTIDE SEQUENCE</scope>
    <source>
        <strain evidence="3">AVDCRST_MAG09</strain>
    </source>
</reference>
<dbReference type="AlphaFoldDB" id="A0A6J4SWH3"/>
<evidence type="ECO:0000259" key="2">
    <source>
        <dbReference type="Pfam" id="PF13462"/>
    </source>
</evidence>
<feature type="region of interest" description="Disordered" evidence="1">
    <location>
        <begin position="19"/>
        <end position="54"/>
    </location>
</feature>
<dbReference type="SUPFAM" id="SSF52833">
    <property type="entry name" value="Thioredoxin-like"/>
    <property type="match status" value="1"/>
</dbReference>
<proteinExistence type="predicted"/>
<accession>A0A6J4SWH3</accession>
<dbReference type="InterPro" id="IPR036249">
    <property type="entry name" value="Thioredoxin-like_sf"/>
</dbReference>
<dbReference type="Gene3D" id="3.40.30.10">
    <property type="entry name" value="Glutaredoxin"/>
    <property type="match status" value="1"/>
</dbReference>
<feature type="compositionally biased region" description="Polar residues" evidence="1">
    <location>
        <begin position="21"/>
        <end position="31"/>
    </location>
</feature>
<gene>
    <name evidence="3" type="ORF">AVDCRST_MAG09-1142</name>
</gene>
<evidence type="ECO:0000313" key="3">
    <source>
        <dbReference type="EMBL" id="CAA9507432.1"/>
    </source>
</evidence>
<organism evidence="3">
    <name type="scientific">uncultured Sphingomonas sp</name>
    <dbReference type="NCBI Taxonomy" id="158754"/>
    <lineage>
        <taxon>Bacteria</taxon>
        <taxon>Pseudomonadati</taxon>
        <taxon>Pseudomonadota</taxon>
        <taxon>Alphaproteobacteria</taxon>
        <taxon>Sphingomonadales</taxon>
        <taxon>Sphingomonadaceae</taxon>
        <taxon>Sphingomonas</taxon>
        <taxon>environmental samples</taxon>
    </lineage>
</organism>
<dbReference type="InterPro" id="IPR012336">
    <property type="entry name" value="Thioredoxin-like_fold"/>
</dbReference>
<dbReference type="PROSITE" id="PS51257">
    <property type="entry name" value="PROKAR_LIPOPROTEIN"/>
    <property type="match status" value="1"/>
</dbReference>
<evidence type="ECO:0000256" key="1">
    <source>
        <dbReference type="SAM" id="MobiDB-lite"/>
    </source>
</evidence>
<protein>
    <recommendedName>
        <fullName evidence="2">Thioredoxin-like fold domain-containing protein</fullName>
    </recommendedName>
</protein>
<dbReference type="RefSeq" id="WP_294173014.1">
    <property type="nucleotide sequence ID" value="NZ_CADCVZ010000027.1"/>
</dbReference>
<dbReference type="EMBL" id="CADCVZ010000027">
    <property type="protein sequence ID" value="CAA9507432.1"/>
    <property type="molecule type" value="Genomic_DNA"/>
</dbReference>
<sequence length="249" mass="26612">MKKLSLFAAALLVSACGGEGSNTTAATSNAPLEQVAAPNGGDWTRTVTQTPEGGMLLGNPNASVKVVEFGSMTCHICQEFAAEGEPKLVENYVKSGQVSYEFRNFVRDPLDISMSLITRCAGATPQFFQLTSALYAEQPRILEQVQKVPPQQLQALQSASPAQQFGQFAQFAGLQAWAAQRGLPSARTSQCLANQAEAERLVQMTSDASSQHEVTGTPTFLLDGEVAAPPQAGQTHWQNLERQIRGALG</sequence>
<name>A0A6J4SWH3_9SPHN</name>
<dbReference type="Gene3D" id="1.10.40.110">
    <property type="match status" value="1"/>
</dbReference>
<feature type="domain" description="Thioredoxin-like fold" evidence="2">
    <location>
        <begin position="52"/>
        <end position="231"/>
    </location>
</feature>
<dbReference type="Pfam" id="PF13462">
    <property type="entry name" value="Thioredoxin_4"/>
    <property type="match status" value="1"/>
</dbReference>